<reference evidence="5 6" key="1">
    <citation type="submission" date="2016-05" db="EMBL/GenBank/DDBJ databases">
        <title>Nuclear genome of Blastocystis sp. subtype 1 NandII.</title>
        <authorList>
            <person name="Gentekaki E."/>
            <person name="Curtis B."/>
            <person name="Stairs C."/>
            <person name="Eme L."/>
            <person name="Herman E."/>
            <person name="Klimes V."/>
            <person name="Arias M.C."/>
            <person name="Elias M."/>
            <person name="Hilliou F."/>
            <person name="Klute M."/>
            <person name="Malik S.-B."/>
            <person name="Pightling A."/>
            <person name="Rachubinski R."/>
            <person name="Salas D."/>
            <person name="Schlacht A."/>
            <person name="Suga H."/>
            <person name="Archibald J."/>
            <person name="Ball S.G."/>
            <person name="Clark G."/>
            <person name="Dacks J."/>
            <person name="Van Der Giezen M."/>
            <person name="Tsaousis A."/>
            <person name="Roger A."/>
        </authorList>
    </citation>
    <scope>NUCLEOTIDE SEQUENCE [LARGE SCALE GENOMIC DNA]</scope>
    <source>
        <strain evidence="6">ATCC 50177 / NandII</strain>
    </source>
</reference>
<dbReference type="NCBIfam" id="TIGR00071">
    <property type="entry name" value="hisT_truA"/>
    <property type="match status" value="1"/>
</dbReference>
<dbReference type="Gene3D" id="3.30.70.580">
    <property type="entry name" value="Pseudouridine synthase I, catalytic domain, N-terminal subdomain"/>
    <property type="match status" value="1"/>
</dbReference>
<keyword evidence="6" id="KW-1185">Reference proteome</keyword>
<sequence>MDTSRVLKGSLIKVIAELRTIVPKEQFEATVRKFIPDGLDGIENIQCEPVKRPSIDDSNKKTKKLRVFDITKYRRRHIALRVFYDGSTMGGFAQHDSSQLIEGVLSDNSIETTLFTALKRVNLIDDITKCHYQRCGRTDIGVSAFNQVVSLYLRSNLRTGAEFVDEYDPSVVYNPPDSIPSKPLEEFDYSTVLNKVLPANIRITGWCPVSRDFSARFSCCGRVYRYYFLRRGNDIECMRLALKQLEGEHDFRNFCRIDTINVCDFTRTIFKGDVVEIKKGMDSEHDVLAIEIIGRAFLWHQIRCIMSVLFLVGSGKESPDVVSQLLDIQKSPKKPQYIMADPEPLVLYDCIFNPGDNAPDSQNKRYFDIIKASPYFDAIEASNEDTKYNSAPCCFLNSLSDYGVQRLMDDMQSHLYTQSIAMSRYEQVTEALQAEYAAKLPTLRKKISDFRELNTKKYTPLAKRTTAPSYEDRVRSLGEGSLQKLKNRYQYVDLESNEFIPDVIKEKLNQK</sequence>
<dbReference type="InterPro" id="IPR001406">
    <property type="entry name" value="PsdUridine_synth_TruA"/>
</dbReference>
<evidence type="ECO:0000313" key="5">
    <source>
        <dbReference type="EMBL" id="OAO12390.1"/>
    </source>
</evidence>
<dbReference type="Pfam" id="PF01416">
    <property type="entry name" value="PseudoU_synth_1"/>
    <property type="match status" value="1"/>
</dbReference>
<keyword evidence="2" id="KW-0819">tRNA processing</keyword>
<dbReference type="GO" id="GO:0005737">
    <property type="term" value="C:cytoplasm"/>
    <property type="evidence" value="ECO:0007669"/>
    <property type="project" value="TreeGrafter"/>
</dbReference>
<accession>A0A196S5M7</accession>
<dbReference type="AlphaFoldDB" id="A0A196S5M7"/>
<dbReference type="EMBL" id="LXWW01000546">
    <property type="protein sequence ID" value="OAO12390.1"/>
    <property type="molecule type" value="Genomic_DNA"/>
</dbReference>
<proteinExistence type="inferred from homology"/>
<dbReference type="GO" id="GO:0005634">
    <property type="term" value="C:nucleus"/>
    <property type="evidence" value="ECO:0007669"/>
    <property type="project" value="TreeGrafter"/>
</dbReference>
<evidence type="ECO:0000313" key="6">
    <source>
        <dbReference type="Proteomes" id="UP000078348"/>
    </source>
</evidence>
<dbReference type="STRING" id="478820.A0A196S5M7"/>
<protein>
    <submittedName>
        <fullName evidence="5">tRNA pseudouridine synthase</fullName>
    </submittedName>
</protein>
<dbReference type="InterPro" id="IPR020097">
    <property type="entry name" value="PsdUridine_synth_TruA_a/b_dom"/>
</dbReference>
<dbReference type="GO" id="GO:0003723">
    <property type="term" value="F:RNA binding"/>
    <property type="evidence" value="ECO:0007669"/>
    <property type="project" value="InterPro"/>
</dbReference>
<evidence type="ECO:0000256" key="2">
    <source>
        <dbReference type="ARBA" id="ARBA00022694"/>
    </source>
</evidence>
<keyword evidence="3" id="KW-0413">Isomerase</keyword>
<evidence type="ECO:0000259" key="4">
    <source>
        <dbReference type="Pfam" id="PF01416"/>
    </source>
</evidence>
<dbReference type="Proteomes" id="UP000078348">
    <property type="component" value="Unassembled WGS sequence"/>
</dbReference>
<dbReference type="PANTHER" id="PTHR11142">
    <property type="entry name" value="PSEUDOURIDYLATE SYNTHASE"/>
    <property type="match status" value="1"/>
</dbReference>
<feature type="domain" description="Pseudouridine synthase I TruA alpha/beta" evidence="4">
    <location>
        <begin position="241"/>
        <end position="353"/>
    </location>
</feature>
<dbReference type="Gene3D" id="3.30.70.660">
    <property type="entry name" value="Pseudouridine synthase I, catalytic domain, C-terminal subdomain"/>
    <property type="match status" value="1"/>
</dbReference>
<dbReference type="GO" id="GO:0031119">
    <property type="term" value="P:tRNA pseudouridine synthesis"/>
    <property type="evidence" value="ECO:0007669"/>
    <property type="project" value="TreeGrafter"/>
</dbReference>
<gene>
    <name evidence="5" type="ORF">AV274_5928</name>
</gene>
<comment type="caution">
    <text evidence="5">The sequence shown here is derived from an EMBL/GenBank/DDBJ whole genome shotgun (WGS) entry which is preliminary data.</text>
</comment>
<dbReference type="InterPro" id="IPR020103">
    <property type="entry name" value="PsdUridine_synth_cat_dom_sf"/>
</dbReference>
<dbReference type="GO" id="GO:0009982">
    <property type="term" value="F:pseudouridine synthase activity"/>
    <property type="evidence" value="ECO:0007669"/>
    <property type="project" value="InterPro"/>
</dbReference>
<name>A0A196S5M7_BLAHN</name>
<organism evidence="5 6">
    <name type="scientific">Blastocystis sp. subtype 1 (strain ATCC 50177 / NandII)</name>
    <dbReference type="NCBI Taxonomy" id="478820"/>
    <lineage>
        <taxon>Eukaryota</taxon>
        <taxon>Sar</taxon>
        <taxon>Stramenopiles</taxon>
        <taxon>Bigyra</taxon>
        <taxon>Opalozoa</taxon>
        <taxon>Opalinata</taxon>
        <taxon>Blastocystidae</taxon>
        <taxon>Blastocystis</taxon>
    </lineage>
</organism>
<evidence type="ECO:0000256" key="3">
    <source>
        <dbReference type="ARBA" id="ARBA00023235"/>
    </source>
</evidence>
<evidence type="ECO:0000256" key="1">
    <source>
        <dbReference type="ARBA" id="ARBA00009375"/>
    </source>
</evidence>
<dbReference type="SUPFAM" id="SSF55120">
    <property type="entry name" value="Pseudouridine synthase"/>
    <property type="match status" value="1"/>
</dbReference>
<dbReference type="OrthoDB" id="25767at2759"/>
<dbReference type="PANTHER" id="PTHR11142:SF5">
    <property type="entry name" value="TRNA PSEUDOURIDINE(38_39) SYNTHASE"/>
    <property type="match status" value="1"/>
</dbReference>
<dbReference type="InterPro" id="IPR020095">
    <property type="entry name" value="PsdUridine_synth_TruA_C"/>
</dbReference>
<dbReference type="InterPro" id="IPR020094">
    <property type="entry name" value="TruA/RsuA/RluB/E/F_N"/>
</dbReference>
<dbReference type="GO" id="GO:1990481">
    <property type="term" value="P:mRNA pseudouridine synthesis"/>
    <property type="evidence" value="ECO:0007669"/>
    <property type="project" value="TreeGrafter"/>
</dbReference>
<dbReference type="HAMAP" id="MF_00171">
    <property type="entry name" value="TruA"/>
    <property type="match status" value="1"/>
</dbReference>
<comment type="similarity">
    <text evidence="1">Belongs to the tRNA pseudouridine synthase TruA family.</text>
</comment>